<organism evidence="1 2">
    <name type="scientific">Enterobacter cloacae</name>
    <dbReference type="NCBI Taxonomy" id="550"/>
    <lineage>
        <taxon>Bacteria</taxon>
        <taxon>Pseudomonadati</taxon>
        <taxon>Pseudomonadota</taxon>
        <taxon>Gammaproteobacteria</taxon>
        <taxon>Enterobacterales</taxon>
        <taxon>Enterobacteriaceae</taxon>
        <taxon>Enterobacter</taxon>
        <taxon>Enterobacter cloacae complex</taxon>
    </lineage>
</organism>
<gene>
    <name evidence="1" type="ORF">NCTC10005_07451</name>
</gene>
<evidence type="ECO:0000313" key="1">
    <source>
        <dbReference type="EMBL" id="STQ14587.1"/>
    </source>
</evidence>
<proteinExistence type="predicted"/>
<protein>
    <submittedName>
        <fullName evidence="1">Uncharacterized protein</fullName>
    </submittedName>
</protein>
<reference evidence="1 2" key="1">
    <citation type="submission" date="2018-06" db="EMBL/GenBank/DDBJ databases">
        <authorList>
            <consortium name="Pathogen Informatics"/>
            <person name="Doyle S."/>
        </authorList>
    </citation>
    <scope>NUCLEOTIDE SEQUENCE [LARGE SCALE GENOMIC DNA]</scope>
    <source>
        <strain evidence="1 2">NCTC10005</strain>
    </source>
</reference>
<accession>A0A377M7H5</accession>
<dbReference type="Proteomes" id="UP000255106">
    <property type="component" value="Unassembled WGS sequence"/>
</dbReference>
<dbReference type="EMBL" id="UGJB01000004">
    <property type="protein sequence ID" value="STQ14587.1"/>
    <property type="molecule type" value="Genomic_DNA"/>
</dbReference>
<dbReference type="AlphaFoldDB" id="A0A377M7H5"/>
<evidence type="ECO:0000313" key="2">
    <source>
        <dbReference type="Proteomes" id="UP000255106"/>
    </source>
</evidence>
<name>A0A377M7H5_ENTCL</name>
<sequence>MAVRLFNAVQTRIQRLTPQAGEREHSAVPLLKRYCMAVKPIAR</sequence>